<evidence type="ECO:0000259" key="7">
    <source>
        <dbReference type="Pfam" id="PF04082"/>
    </source>
</evidence>
<feature type="domain" description="Amidase" evidence="6">
    <location>
        <begin position="10"/>
        <end position="445"/>
    </location>
</feature>
<dbReference type="InterPro" id="IPR020556">
    <property type="entry name" value="Amidase_CS"/>
</dbReference>
<dbReference type="GO" id="GO:0004040">
    <property type="term" value="F:amidase activity"/>
    <property type="evidence" value="ECO:0007669"/>
    <property type="project" value="UniProtKB-EC"/>
</dbReference>
<feature type="domain" description="Xylanolytic transcriptional activator regulatory" evidence="7">
    <location>
        <begin position="541"/>
        <end position="765"/>
    </location>
</feature>
<dbReference type="Gene3D" id="3.90.1300.10">
    <property type="entry name" value="Amidase signature (AS) domain"/>
    <property type="match status" value="1"/>
</dbReference>
<evidence type="ECO:0000256" key="5">
    <source>
        <dbReference type="ARBA" id="ARBA00023242"/>
    </source>
</evidence>
<dbReference type="EC" id="3.5.1.4" evidence="3"/>
<comment type="similarity">
    <text evidence="2">Belongs to the amidase family.</text>
</comment>
<dbReference type="SUPFAM" id="SSF75304">
    <property type="entry name" value="Amidase signature (AS) enzymes"/>
    <property type="match status" value="1"/>
</dbReference>
<dbReference type="GO" id="GO:0006351">
    <property type="term" value="P:DNA-templated transcription"/>
    <property type="evidence" value="ECO:0007669"/>
    <property type="project" value="InterPro"/>
</dbReference>
<evidence type="ECO:0000256" key="2">
    <source>
        <dbReference type="ARBA" id="ARBA00009199"/>
    </source>
</evidence>
<dbReference type="InterPro" id="IPR007219">
    <property type="entry name" value="XnlR_reg_dom"/>
</dbReference>
<gene>
    <name evidence="8" type="ORF">PENSUB_6777</name>
</gene>
<evidence type="ECO:0000256" key="1">
    <source>
        <dbReference type="ARBA" id="ARBA00001311"/>
    </source>
</evidence>
<comment type="catalytic activity">
    <reaction evidence="1">
        <text>a monocarboxylic acid amide + H2O = a monocarboxylate + NH4(+)</text>
        <dbReference type="Rhea" id="RHEA:12020"/>
        <dbReference type="ChEBI" id="CHEBI:15377"/>
        <dbReference type="ChEBI" id="CHEBI:28938"/>
        <dbReference type="ChEBI" id="CHEBI:35757"/>
        <dbReference type="ChEBI" id="CHEBI:83628"/>
        <dbReference type="EC" id="3.5.1.4"/>
    </reaction>
</comment>
<keyword evidence="5" id="KW-0539">Nucleus</keyword>
<evidence type="ECO:0000259" key="6">
    <source>
        <dbReference type="Pfam" id="PF01425"/>
    </source>
</evidence>
<evidence type="ECO:0000313" key="9">
    <source>
        <dbReference type="Proteomes" id="UP000186955"/>
    </source>
</evidence>
<dbReference type="STRING" id="1316194.A0A1Q5TU53"/>
<reference evidence="8 9" key="1">
    <citation type="submission" date="2016-10" db="EMBL/GenBank/DDBJ databases">
        <title>Genome sequence of the ascomycete fungus Penicillium subrubescens.</title>
        <authorList>
            <person name="De Vries R.P."/>
            <person name="Peng M."/>
            <person name="Dilokpimol A."/>
            <person name="Hilden K."/>
            <person name="Makela M.R."/>
            <person name="Grigoriev I."/>
            <person name="Riley R."/>
            <person name="Granchi Z."/>
        </authorList>
    </citation>
    <scope>NUCLEOTIDE SEQUENCE [LARGE SCALE GENOMIC DNA]</scope>
    <source>
        <strain evidence="8 9">CBS 132785</strain>
    </source>
</reference>
<dbReference type="AlphaFoldDB" id="A0A1Q5TU53"/>
<dbReference type="PROSITE" id="PS00571">
    <property type="entry name" value="AMIDASES"/>
    <property type="match status" value="1"/>
</dbReference>
<evidence type="ECO:0000256" key="4">
    <source>
        <dbReference type="ARBA" id="ARBA00022801"/>
    </source>
</evidence>
<sequence length="950" mass="105009">MAEGTWTAEEVTIAFLKRATIGHQLLNFATEFMVEEALSRSRALDAHFRNTGKIVGPLHGVPISTKEMVSFKGRITHTGYVSWTSNVASQDALIVNILRKAGAVFHVRTNLPQTCMHLDCENKITGRTHNPHNIRLSPGGSSGGESASIGFRCAAIGIGSDIGGSIRLPAAFCGSYGIRPTTLRVPWNGVGLAGNGQEGILCTLGPITNSLRDLDLFMKSVTDGKPWEEETALVPLPWKELIPTMEFTVGILWDDMVVHPHPPIQRAMKIAVAKMKAAGVQMKDWQPYKHKHGMRIINDLFYPDGASVQTGALEASGEPWLPLTKEAFVRARKMTVSETWAVNLEREAYRTEHRLLMKERGINFILCPAYVGVAAEPNEARYSSYTAIWNVLEMPGVVFPTGLKVDPELDVVESGYRPRSAEDEAEYKPYLPVKFVDAPIGLQTHSGFDSANTLLNGTLGLGLRWHSEYIGPASYHEPTLIDLKQCAISTIGQDNPYPRRVSESTVFITYPDDESALQLQGWADLDQIEECIRPLGQTLVNLYFHTIHRTFPILDKNVFLEKYTQSYRNFIPPLLASVYLLALEMRFLDRKLANLAQAPDTVRLENLAMRAMEDEWKRPKLSTLQAGLLLLQRKGSSHNDTLPAKLLSLAYTLGVHVDCSHWTIPEWEKSIRKRLAWALYMQDKWGTLIHGRPPLIPAQIDSDEDKSDWVVRPCTLNDFPETTAGDESSGVVDGPAGRDAFLHFIELTKIFSSIIATFCSTGATRKGGLLDRIGASGALEFAKPLALQLRDWHARLPLSLQLDSTPSLKLSTNGALHLSHAAAELTIHRALLRILTPDDSPSLISAIRGAARARLVSAINLIGAFQLEHLQSFWGFAAAAQVTLVGILAGLLWATSANADEASEYAEHLERLRWILQVWASAIPFAREALRMLDEDIGDLAAMNVTPGRD</sequence>
<evidence type="ECO:0000313" key="8">
    <source>
        <dbReference type="EMBL" id="OKP03768.1"/>
    </source>
</evidence>
<protein>
    <recommendedName>
        <fullName evidence="3">amidase</fullName>
        <ecNumber evidence="3">3.5.1.4</ecNumber>
    </recommendedName>
</protein>
<dbReference type="InterPro" id="IPR036928">
    <property type="entry name" value="AS_sf"/>
</dbReference>
<dbReference type="Pfam" id="PF04082">
    <property type="entry name" value="Fungal_trans"/>
    <property type="match status" value="1"/>
</dbReference>
<dbReference type="Proteomes" id="UP000186955">
    <property type="component" value="Unassembled WGS sequence"/>
</dbReference>
<dbReference type="InterPro" id="IPR023631">
    <property type="entry name" value="Amidase_dom"/>
</dbReference>
<dbReference type="PANTHER" id="PTHR46072:SF4">
    <property type="entry name" value="AMIDASE C550.07-RELATED"/>
    <property type="match status" value="1"/>
</dbReference>
<dbReference type="GO" id="GO:0008270">
    <property type="term" value="F:zinc ion binding"/>
    <property type="evidence" value="ECO:0007669"/>
    <property type="project" value="InterPro"/>
</dbReference>
<comment type="caution">
    <text evidence="8">The sequence shown here is derived from an EMBL/GenBank/DDBJ whole genome shotgun (WGS) entry which is preliminary data.</text>
</comment>
<keyword evidence="4" id="KW-0378">Hydrolase</keyword>
<dbReference type="EMBL" id="MNBE01000615">
    <property type="protein sequence ID" value="OKP03768.1"/>
    <property type="molecule type" value="Genomic_DNA"/>
</dbReference>
<dbReference type="Pfam" id="PF01425">
    <property type="entry name" value="Amidase"/>
    <property type="match status" value="1"/>
</dbReference>
<dbReference type="GO" id="GO:0003677">
    <property type="term" value="F:DNA binding"/>
    <property type="evidence" value="ECO:0007669"/>
    <property type="project" value="InterPro"/>
</dbReference>
<name>A0A1Q5TU53_9EURO</name>
<accession>A0A1Q5TU53</accession>
<dbReference type="PANTHER" id="PTHR46072">
    <property type="entry name" value="AMIDASE-RELATED-RELATED"/>
    <property type="match status" value="1"/>
</dbReference>
<proteinExistence type="inferred from homology"/>
<keyword evidence="9" id="KW-1185">Reference proteome</keyword>
<organism evidence="8 9">
    <name type="scientific">Penicillium subrubescens</name>
    <dbReference type="NCBI Taxonomy" id="1316194"/>
    <lineage>
        <taxon>Eukaryota</taxon>
        <taxon>Fungi</taxon>
        <taxon>Dikarya</taxon>
        <taxon>Ascomycota</taxon>
        <taxon>Pezizomycotina</taxon>
        <taxon>Eurotiomycetes</taxon>
        <taxon>Eurotiomycetidae</taxon>
        <taxon>Eurotiales</taxon>
        <taxon>Aspergillaceae</taxon>
        <taxon>Penicillium</taxon>
    </lineage>
</organism>
<dbReference type="CDD" id="cd12148">
    <property type="entry name" value="fungal_TF_MHR"/>
    <property type="match status" value="1"/>
</dbReference>
<evidence type="ECO:0000256" key="3">
    <source>
        <dbReference type="ARBA" id="ARBA00012922"/>
    </source>
</evidence>